<dbReference type="KEGG" id="moj:D7D94_02020"/>
<sequence>MPVRPLLPLWGALLAAAVGGVALDASFPSLGIWPLAFPAVALSLVSLIGRSAWSAFLVGVVFAAAFYFPHISWADTFLGDDPFAWAPWVALASVESLLHGAGAVLIALAYRWIPRARDTTAIRALVLPAVVAAIWTWRETTLGSWPYGGFAWGRIAMTQSESPLARVTSWVGVSGLTFLMVLLCALLVEAVRLAARTPAARRAWLVVAPVLTAVVLLVVPQFPTAPVGSISVGAVQGNGPAAYMDARAPFDVLNAQIAASAPLREQDVDVVLWPEGGVDSDPLYNTGTARVLDELVDAYGAPLLMNAASARGGDPTSPEVPIYNTSMLWTGDGEPQLHSKRHPVPFGEYVPDRPFFEALAPDLIGLIQREYTPGDDSPVFEVGAARIGLAICFDVISDGLIGEGIGDGAQVFMFQTNNADFRGSDENLQQLAFARMRAIETGRSVVNLSTTGTSQIIAADGATLDALPIDEAGLMVADVELRDGTTPGVAIAPAVDAAMLLGLVALVLAGVLAPRRGRA</sequence>
<dbReference type="GO" id="GO:0016410">
    <property type="term" value="F:N-acyltransferase activity"/>
    <property type="evidence" value="ECO:0007669"/>
    <property type="project" value="UniProtKB-UniRule"/>
</dbReference>
<feature type="transmembrane region" description="Helical" evidence="8">
    <location>
        <begin position="203"/>
        <end position="222"/>
    </location>
</feature>
<evidence type="ECO:0000313" key="11">
    <source>
        <dbReference type="Proteomes" id="UP000422989"/>
    </source>
</evidence>
<comment type="subcellular location">
    <subcellularLocation>
        <location evidence="1 8">Cell membrane</location>
        <topology evidence="1 8">Multi-pass membrane protein</topology>
    </subcellularLocation>
</comment>
<dbReference type="GO" id="GO:0005886">
    <property type="term" value="C:plasma membrane"/>
    <property type="evidence" value="ECO:0007669"/>
    <property type="project" value="UniProtKB-SubCell"/>
</dbReference>
<feature type="transmembrane region" description="Helical" evidence="8">
    <location>
        <begin position="32"/>
        <end position="48"/>
    </location>
</feature>
<name>A0A6I6E465_9MICO</name>
<evidence type="ECO:0000259" key="9">
    <source>
        <dbReference type="PROSITE" id="PS50263"/>
    </source>
</evidence>
<comment type="pathway">
    <text evidence="8">Protein modification; lipoprotein biosynthesis (N-acyl transfer).</text>
</comment>
<dbReference type="RefSeq" id="WP_156240990.1">
    <property type="nucleotide sequence ID" value="NZ_BAAAZL010000002.1"/>
</dbReference>
<keyword evidence="3 8" id="KW-0808">Transferase</keyword>
<dbReference type="InterPro" id="IPR004563">
    <property type="entry name" value="Apolipo_AcylTrfase"/>
</dbReference>
<dbReference type="NCBIfam" id="TIGR00546">
    <property type="entry name" value="lnt"/>
    <property type="match status" value="1"/>
</dbReference>
<comment type="similarity">
    <text evidence="8">Belongs to the CN hydrolase family. Apolipoprotein N-acyltransferase subfamily.</text>
</comment>
<dbReference type="PANTHER" id="PTHR38686">
    <property type="entry name" value="APOLIPOPROTEIN N-ACYLTRANSFERASE"/>
    <property type="match status" value="1"/>
</dbReference>
<feature type="transmembrane region" description="Helical" evidence="8">
    <location>
        <begin position="490"/>
        <end position="513"/>
    </location>
</feature>
<dbReference type="SUPFAM" id="SSF56317">
    <property type="entry name" value="Carbon-nitrogen hydrolase"/>
    <property type="match status" value="1"/>
</dbReference>
<dbReference type="InterPro" id="IPR045378">
    <property type="entry name" value="LNT_N"/>
</dbReference>
<organism evidence="10 11">
    <name type="scientific">Microbacterium oryzae</name>
    <dbReference type="NCBI Taxonomy" id="743009"/>
    <lineage>
        <taxon>Bacteria</taxon>
        <taxon>Bacillati</taxon>
        <taxon>Actinomycetota</taxon>
        <taxon>Actinomycetes</taxon>
        <taxon>Micrococcales</taxon>
        <taxon>Microbacteriaceae</taxon>
        <taxon>Microbacterium</taxon>
    </lineage>
</organism>
<evidence type="ECO:0000256" key="5">
    <source>
        <dbReference type="ARBA" id="ARBA00022989"/>
    </source>
</evidence>
<evidence type="ECO:0000256" key="4">
    <source>
        <dbReference type="ARBA" id="ARBA00022692"/>
    </source>
</evidence>
<reference evidence="10 11" key="1">
    <citation type="submission" date="2018-09" db="EMBL/GenBank/DDBJ databases">
        <title>Whole genome sequencing of Microbacterium oryzae strain MB-10T.</title>
        <authorList>
            <person name="Das S.K."/>
        </authorList>
    </citation>
    <scope>NUCLEOTIDE SEQUENCE [LARGE SCALE GENOMIC DNA]</scope>
    <source>
        <strain evidence="10 11">MB-10</strain>
    </source>
</reference>
<comment type="catalytic activity">
    <reaction evidence="8">
        <text>N-terminal S-1,2-diacyl-sn-glyceryl-L-cysteinyl-[lipoprotein] + a glycerophospholipid = N-acyl-S-1,2-diacyl-sn-glyceryl-L-cysteinyl-[lipoprotein] + a 2-acyl-sn-glycero-3-phospholipid + H(+)</text>
        <dbReference type="Rhea" id="RHEA:48228"/>
        <dbReference type="Rhea" id="RHEA-COMP:14681"/>
        <dbReference type="Rhea" id="RHEA-COMP:14684"/>
        <dbReference type="ChEBI" id="CHEBI:15378"/>
        <dbReference type="ChEBI" id="CHEBI:136912"/>
        <dbReference type="ChEBI" id="CHEBI:140656"/>
        <dbReference type="ChEBI" id="CHEBI:140657"/>
        <dbReference type="ChEBI" id="CHEBI:140660"/>
        <dbReference type="EC" id="2.3.1.269"/>
    </reaction>
</comment>
<feature type="transmembrane region" description="Helical" evidence="8">
    <location>
        <begin position="85"/>
        <end position="108"/>
    </location>
</feature>
<feature type="domain" description="CN hydrolase" evidence="9">
    <location>
        <begin position="230"/>
        <end position="481"/>
    </location>
</feature>
<proteinExistence type="inferred from homology"/>
<evidence type="ECO:0000313" key="10">
    <source>
        <dbReference type="EMBL" id="QGU26591.1"/>
    </source>
</evidence>
<evidence type="ECO:0000256" key="6">
    <source>
        <dbReference type="ARBA" id="ARBA00023136"/>
    </source>
</evidence>
<dbReference type="UniPathway" id="UPA00666"/>
<keyword evidence="6 8" id="KW-0472">Membrane</keyword>
<keyword evidence="2 8" id="KW-1003">Cell membrane</keyword>
<keyword evidence="10" id="KW-0449">Lipoprotein</keyword>
<dbReference type="AlphaFoldDB" id="A0A6I6E465"/>
<dbReference type="PANTHER" id="PTHR38686:SF1">
    <property type="entry name" value="APOLIPOPROTEIN N-ACYLTRANSFERASE"/>
    <property type="match status" value="1"/>
</dbReference>
<evidence type="ECO:0000256" key="1">
    <source>
        <dbReference type="ARBA" id="ARBA00004651"/>
    </source>
</evidence>
<protein>
    <recommendedName>
        <fullName evidence="8">Apolipoprotein N-acyltransferase</fullName>
        <shortName evidence="8">ALP N-acyltransferase</shortName>
        <ecNumber evidence="8">2.3.1.269</ecNumber>
    </recommendedName>
</protein>
<dbReference type="EMBL" id="CP032550">
    <property type="protein sequence ID" value="QGU26591.1"/>
    <property type="molecule type" value="Genomic_DNA"/>
</dbReference>
<dbReference type="InterPro" id="IPR003010">
    <property type="entry name" value="C-N_Hydrolase"/>
</dbReference>
<dbReference type="OrthoDB" id="9804277at2"/>
<accession>A0A6I6E465</accession>
<dbReference type="GO" id="GO:0042158">
    <property type="term" value="P:lipoprotein biosynthetic process"/>
    <property type="evidence" value="ECO:0007669"/>
    <property type="project" value="UniProtKB-UniRule"/>
</dbReference>
<keyword evidence="5 8" id="KW-1133">Transmembrane helix</keyword>
<dbReference type="InterPro" id="IPR036526">
    <property type="entry name" value="C-N_Hydrolase_sf"/>
</dbReference>
<dbReference type="Pfam" id="PF20154">
    <property type="entry name" value="LNT_N"/>
    <property type="match status" value="1"/>
</dbReference>
<comment type="function">
    <text evidence="8">Catalyzes the phospholipid dependent N-acylation of the N-terminal cysteine of apolipoprotein, the last step in lipoprotein maturation.</text>
</comment>
<feature type="transmembrane region" description="Helical" evidence="8">
    <location>
        <begin position="167"/>
        <end position="191"/>
    </location>
</feature>
<dbReference type="CDD" id="cd07571">
    <property type="entry name" value="ALP_N-acyl_transferase"/>
    <property type="match status" value="1"/>
</dbReference>
<keyword evidence="7 8" id="KW-0012">Acyltransferase</keyword>
<dbReference type="PROSITE" id="PS50263">
    <property type="entry name" value="CN_HYDROLASE"/>
    <property type="match status" value="1"/>
</dbReference>
<dbReference type="Gene3D" id="3.60.110.10">
    <property type="entry name" value="Carbon-nitrogen hydrolase"/>
    <property type="match status" value="1"/>
</dbReference>
<evidence type="ECO:0000256" key="7">
    <source>
        <dbReference type="ARBA" id="ARBA00023315"/>
    </source>
</evidence>
<dbReference type="Proteomes" id="UP000422989">
    <property type="component" value="Chromosome"/>
</dbReference>
<keyword evidence="4 8" id="KW-0812">Transmembrane</keyword>
<dbReference type="EC" id="2.3.1.269" evidence="8"/>
<keyword evidence="11" id="KW-1185">Reference proteome</keyword>
<gene>
    <name evidence="8 10" type="primary">lnt</name>
    <name evidence="10" type="ORF">D7D94_02020</name>
</gene>
<feature type="transmembrane region" description="Helical" evidence="8">
    <location>
        <begin position="120"/>
        <end position="137"/>
    </location>
</feature>
<evidence type="ECO:0000256" key="3">
    <source>
        <dbReference type="ARBA" id="ARBA00022679"/>
    </source>
</evidence>
<dbReference type="HAMAP" id="MF_01148">
    <property type="entry name" value="Lnt"/>
    <property type="match status" value="1"/>
</dbReference>
<dbReference type="Pfam" id="PF00795">
    <property type="entry name" value="CN_hydrolase"/>
    <property type="match status" value="1"/>
</dbReference>
<evidence type="ECO:0000256" key="2">
    <source>
        <dbReference type="ARBA" id="ARBA00022475"/>
    </source>
</evidence>
<feature type="transmembrane region" description="Helical" evidence="8">
    <location>
        <begin position="55"/>
        <end position="73"/>
    </location>
</feature>
<evidence type="ECO:0000256" key="8">
    <source>
        <dbReference type="HAMAP-Rule" id="MF_01148"/>
    </source>
</evidence>